<keyword evidence="2" id="KW-1185">Reference proteome</keyword>
<dbReference type="AlphaFoldDB" id="A0A936YTP4"/>
<evidence type="ECO:0008006" key="3">
    <source>
        <dbReference type="Google" id="ProtNLM"/>
    </source>
</evidence>
<dbReference type="RefSeq" id="WP_201657637.1">
    <property type="nucleotide sequence ID" value="NZ_JAEQNC010000005.1"/>
</dbReference>
<reference evidence="1" key="1">
    <citation type="submission" date="2021-01" db="EMBL/GenBank/DDBJ databases">
        <title>Rhizobium sp. strain KVB221 16S ribosomal RNA gene Genome sequencing and assembly.</title>
        <authorList>
            <person name="Kang M."/>
        </authorList>
    </citation>
    <scope>NUCLEOTIDE SEQUENCE</scope>
    <source>
        <strain evidence="1">KVB221</strain>
    </source>
</reference>
<sequence>MTLNVLKSTTVGKPVKELQFQYKNWRGETSLRTIIPIEIWYGKTEWHPLEQWFIKAIDLEKGEERDFALVDIKFFDGTN</sequence>
<organism evidence="1 2">
    <name type="scientific">Rhizobium setariae</name>
    <dbReference type="NCBI Taxonomy" id="2801340"/>
    <lineage>
        <taxon>Bacteria</taxon>
        <taxon>Pseudomonadati</taxon>
        <taxon>Pseudomonadota</taxon>
        <taxon>Alphaproteobacteria</taxon>
        <taxon>Hyphomicrobiales</taxon>
        <taxon>Rhizobiaceae</taxon>
        <taxon>Rhizobium/Agrobacterium group</taxon>
        <taxon>Rhizobium</taxon>
    </lineage>
</organism>
<evidence type="ECO:0000313" key="2">
    <source>
        <dbReference type="Proteomes" id="UP000633219"/>
    </source>
</evidence>
<gene>
    <name evidence="1" type="ORF">JJB09_11290</name>
</gene>
<evidence type="ECO:0000313" key="1">
    <source>
        <dbReference type="EMBL" id="MBL0372612.1"/>
    </source>
</evidence>
<comment type="caution">
    <text evidence="1">The sequence shown here is derived from an EMBL/GenBank/DDBJ whole genome shotgun (WGS) entry which is preliminary data.</text>
</comment>
<protein>
    <recommendedName>
        <fullName evidence="3">WYL domain-containing protein</fullName>
    </recommendedName>
</protein>
<name>A0A936YTP4_9HYPH</name>
<accession>A0A936YTP4</accession>
<dbReference type="EMBL" id="JAEQNC010000005">
    <property type="protein sequence ID" value="MBL0372612.1"/>
    <property type="molecule type" value="Genomic_DNA"/>
</dbReference>
<proteinExistence type="predicted"/>
<dbReference type="Proteomes" id="UP000633219">
    <property type="component" value="Unassembled WGS sequence"/>
</dbReference>